<reference evidence="1 2" key="1">
    <citation type="submission" date="2020-04" db="EMBL/GenBank/DDBJ databases">
        <authorList>
            <person name="Wallbank WR R."/>
            <person name="Pardo Diaz C."/>
            <person name="Kozak K."/>
            <person name="Martin S."/>
            <person name="Jiggins C."/>
            <person name="Moest M."/>
            <person name="Warren A I."/>
            <person name="Byers J.R.P. K."/>
            <person name="Montejo-Kovacevich G."/>
            <person name="Yen C E."/>
        </authorList>
    </citation>
    <scope>NUCLEOTIDE SEQUENCE [LARGE SCALE GENOMIC DNA]</scope>
</reference>
<protein>
    <submittedName>
        <fullName evidence="1">Uncharacterized protein</fullName>
    </submittedName>
</protein>
<dbReference type="OrthoDB" id="440566at2759"/>
<dbReference type="EMBL" id="CADEBD010000277">
    <property type="protein sequence ID" value="CAB3227443.1"/>
    <property type="molecule type" value="Genomic_DNA"/>
</dbReference>
<name>A0A8S0Z5G5_ARCPL</name>
<comment type="caution">
    <text evidence="1">The sequence shown here is derived from an EMBL/GenBank/DDBJ whole genome shotgun (WGS) entry which is preliminary data.</text>
</comment>
<proteinExistence type="predicted"/>
<dbReference type="Proteomes" id="UP000494256">
    <property type="component" value="Unassembled WGS sequence"/>
</dbReference>
<gene>
    <name evidence="1" type="ORF">APLA_LOCUS3036</name>
</gene>
<dbReference type="AlphaFoldDB" id="A0A8S0Z5G5"/>
<organism evidence="1 2">
    <name type="scientific">Arctia plantaginis</name>
    <name type="common">Wood tiger moth</name>
    <name type="synonym">Phalaena plantaginis</name>
    <dbReference type="NCBI Taxonomy" id="874455"/>
    <lineage>
        <taxon>Eukaryota</taxon>
        <taxon>Metazoa</taxon>
        <taxon>Ecdysozoa</taxon>
        <taxon>Arthropoda</taxon>
        <taxon>Hexapoda</taxon>
        <taxon>Insecta</taxon>
        <taxon>Pterygota</taxon>
        <taxon>Neoptera</taxon>
        <taxon>Endopterygota</taxon>
        <taxon>Lepidoptera</taxon>
        <taxon>Glossata</taxon>
        <taxon>Ditrysia</taxon>
        <taxon>Noctuoidea</taxon>
        <taxon>Erebidae</taxon>
        <taxon>Arctiinae</taxon>
        <taxon>Arctia</taxon>
    </lineage>
</organism>
<accession>A0A8S0Z5G5</accession>
<sequence>MMATKLRVRPLRLYKYHVLKYATQYLTSHITNQGYQRRAVRYGGRREFSLRKNTGMVVGVCQVTPSSLPPGLPLAVSRRTGAYNKGRAQRWTLHSGLHPKQMFTTVSGLVVRPPP</sequence>
<evidence type="ECO:0000313" key="1">
    <source>
        <dbReference type="EMBL" id="CAB3227443.1"/>
    </source>
</evidence>
<evidence type="ECO:0000313" key="2">
    <source>
        <dbReference type="Proteomes" id="UP000494256"/>
    </source>
</evidence>